<reference evidence="2" key="1">
    <citation type="submission" date="2021-01" db="EMBL/GenBank/DDBJ databases">
        <authorList>
            <person name="Corre E."/>
            <person name="Pelletier E."/>
            <person name="Niang G."/>
            <person name="Scheremetjew M."/>
            <person name="Finn R."/>
            <person name="Kale V."/>
            <person name="Holt S."/>
            <person name="Cochrane G."/>
            <person name="Meng A."/>
            <person name="Brown T."/>
            <person name="Cohen L."/>
        </authorList>
    </citation>
    <scope>NUCLEOTIDE SEQUENCE</scope>
    <source>
        <strain evidence="2">CCMP1594</strain>
    </source>
</reference>
<organism evidence="2">
    <name type="scientific">Eutreptiella gymnastica</name>
    <dbReference type="NCBI Taxonomy" id="73025"/>
    <lineage>
        <taxon>Eukaryota</taxon>
        <taxon>Discoba</taxon>
        <taxon>Euglenozoa</taxon>
        <taxon>Euglenida</taxon>
        <taxon>Spirocuta</taxon>
        <taxon>Euglenophyceae</taxon>
        <taxon>Eutreptiales</taxon>
        <taxon>Eutreptiaceae</taxon>
        <taxon>Eutreptiella</taxon>
    </lineage>
</organism>
<proteinExistence type="predicted"/>
<dbReference type="EMBL" id="HBJA01108188">
    <property type="protein sequence ID" value="CAE0826124.1"/>
    <property type="molecule type" value="Transcribed_RNA"/>
</dbReference>
<gene>
    <name evidence="2" type="ORF">EGYM00163_LOCUS37376</name>
</gene>
<name>A0A7S4G5P9_9EUGL</name>
<dbReference type="AlphaFoldDB" id="A0A7S4G5P9"/>
<evidence type="ECO:0000256" key="1">
    <source>
        <dbReference type="SAM" id="MobiDB-lite"/>
    </source>
</evidence>
<sequence>MSAGGDYRVELADRHSFSGLQCTRSAQCWVQDLSALRTFLNPVTTAMPSSTNIMTKAWATATPSTCHRRPRPGPQAPSPKRYPRRDSNRANRHCLAWPHPHVFALPPFCGHLLAPLPAEQPLVRCVGAKGSHVGCHGKALHAFQLEGGAQQHTKVNCAQQDPSMQLLRTPPPGMH</sequence>
<protein>
    <submittedName>
        <fullName evidence="2">Uncharacterized protein</fullName>
    </submittedName>
</protein>
<feature type="region of interest" description="Disordered" evidence="1">
    <location>
        <begin position="61"/>
        <end position="86"/>
    </location>
</feature>
<accession>A0A7S4G5P9</accession>
<evidence type="ECO:0000313" key="2">
    <source>
        <dbReference type="EMBL" id="CAE0826124.1"/>
    </source>
</evidence>